<dbReference type="SMART" id="SM00830">
    <property type="entry name" value="CM_2"/>
    <property type="match status" value="1"/>
</dbReference>
<evidence type="ECO:0000256" key="8">
    <source>
        <dbReference type="ARBA" id="ARBA00021872"/>
    </source>
</evidence>
<evidence type="ECO:0000256" key="11">
    <source>
        <dbReference type="ARBA" id="ARBA00023141"/>
    </source>
</evidence>
<keyword evidence="10" id="KW-0028">Amino-acid biosynthesis</keyword>
<evidence type="ECO:0000256" key="19">
    <source>
        <dbReference type="PIRSR" id="PIRSR001500-2"/>
    </source>
</evidence>
<proteinExistence type="predicted"/>
<evidence type="ECO:0000256" key="7">
    <source>
        <dbReference type="ARBA" id="ARBA00014401"/>
    </source>
</evidence>
<dbReference type="SUPFAM" id="SSF53850">
    <property type="entry name" value="Periplasmic binding protein-like II"/>
    <property type="match status" value="1"/>
</dbReference>
<evidence type="ECO:0000256" key="14">
    <source>
        <dbReference type="ARBA" id="ARBA00023239"/>
    </source>
</evidence>
<dbReference type="CDD" id="cd13631">
    <property type="entry name" value="PBP2_Ct-PDT_like"/>
    <property type="match status" value="1"/>
</dbReference>
<dbReference type="PANTHER" id="PTHR21022">
    <property type="entry name" value="PREPHENATE DEHYDRATASE P PROTEIN"/>
    <property type="match status" value="1"/>
</dbReference>
<dbReference type="InterPro" id="IPR045865">
    <property type="entry name" value="ACT-like_dom_sf"/>
</dbReference>
<dbReference type="UniPathway" id="UPA00120">
    <property type="reaction ID" value="UER00203"/>
</dbReference>
<keyword evidence="15" id="KW-0511">Multifunctional enzyme</keyword>
<organism evidence="23 24">
    <name type="scientific">Tepidibacillus decaturensis</name>
    <dbReference type="NCBI Taxonomy" id="1413211"/>
    <lineage>
        <taxon>Bacteria</taxon>
        <taxon>Bacillati</taxon>
        <taxon>Bacillota</taxon>
        <taxon>Bacilli</taxon>
        <taxon>Bacillales</taxon>
        <taxon>Bacillaceae</taxon>
        <taxon>Tepidibacillus</taxon>
    </lineage>
</organism>
<dbReference type="GO" id="GO:0004664">
    <property type="term" value="F:prephenate dehydratase activity"/>
    <property type="evidence" value="ECO:0007669"/>
    <property type="project" value="UniProtKB-EC"/>
</dbReference>
<evidence type="ECO:0000259" key="20">
    <source>
        <dbReference type="PROSITE" id="PS51168"/>
    </source>
</evidence>
<dbReference type="AlphaFoldDB" id="A0A135L6Y8"/>
<dbReference type="CDD" id="cd04905">
    <property type="entry name" value="ACT_CM-PDT"/>
    <property type="match status" value="1"/>
</dbReference>
<dbReference type="InterPro" id="IPR002912">
    <property type="entry name" value="ACT_dom"/>
</dbReference>
<sequence>MERLDQIRAEIDQYDQQIVEYFEKRIKKALEALEIKQELGLPILQQDREQLVLDKVVRHLQDKELTQEIQELYRIIMKLSRQIQAKKWNLSDLLLIGESILLPIGEPLSKKTIAFQGEPGAFGHQALKKYFGNKETVLHFEKFEDVFKALVEGNADYGVLPIENSSTGGIHEVYDLLLKYDLYIVGEEILPIEHHLLSVEGATEESIVEVYSHIQGFRQCKSFLDQHPDWKLITYDNTAASAKLIKELNETSKAAIASKEAAELYGLKVLKNNIQTNQENWTRFIIVGRKVELSEESKKISLIYSLRHNVGSLYDSLGIFTKHGINLVKLESRPIPNQPWKYHFYVDVEGNLLDKQIQRAIEELQENIINLKIIGNY</sequence>
<comment type="pathway">
    <text evidence="4">Amino-acid biosynthesis; L-phenylalanine biosynthesis; phenylpyruvate from prephenate: step 1/1.</text>
</comment>
<name>A0A135L6Y8_9BACI</name>
<evidence type="ECO:0000259" key="21">
    <source>
        <dbReference type="PROSITE" id="PS51171"/>
    </source>
</evidence>
<dbReference type="NCBIfam" id="NF008865">
    <property type="entry name" value="PRK11898.1"/>
    <property type="match status" value="1"/>
</dbReference>
<evidence type="ECO:0000259" key="22">
    <source>
        <dbReference type="PROSITE" id="PS51671"/>
    </source>
</evidence>
<dbReference type="Gene3D" id="3.40.190.10">
    <property type="entry name" value="Periplasmic binding protein-like II"/>
    <property type="match status" value="2"/>
</dbReference>
<dbReference type="UniPathway" id="UPA00121">
    <property type="reaction ID" value="UER00345"/>
</dbReference>
<dbReference type="OrthoDB" id="9802281at2"/>
<comment type="pathway">
    <text evidence="5">Metabolic intermediate biosynthesis; prephenate biosynthesis; prephenate from chorismate: step 1/1.</text>
</comment>
<dbReference type="InterPro" id="IPR001086">
    <property type="entry name" value="Preph_deHydtase"/>
</dbReference>
<keyword evidence="13" id="KW-0413">Isomerase</keyword>
<dbReference type="GO" id="GO:0046417">
    <property type="term" value="P:chorismate metabolic process"/>
    <property type="evidence" value="ECO:0007669"/>
    <property type="project" value="InterPro"/>
</dbReference>
<evidence type="ECO:0000256" key="18">
    <source>
        <dbReference type="ARBA" id="ARBA00047848"/>
    </source>
</evidence>
<dbReference type="Pfam" id="PF00800">
    <property type="entry name" value="PDT"/>
    <property type="match status" value="1"/>
</dbReference>
<comment type="subcellular location">
    <subcellularLocation>
        <location evidence="3">Cytoplasm</location>
    </subcellularLocation>
</comment>
<dbReference type="EC" id="4.2.1.51" evidence="6"/>
<accession>A0A135L6Y8</accession>
<comment type="catalytic activity">
    <reaction evidence="18">
        <text>prephenate + H(+) = 3-phenylpyruvate + CO2 + H2O</text>
        <dbReference type="Rhea" id="RHEA:21648"/>
        <dbReference type="ChEBI" id="CHEBI:15377"/>
        <dbReference type="ChEBI" id="CHEBI:15378"/>
        <dbReference type="ChEBI" id="CHEBI:16526"/>
        <dbReference type="ChEBI" id="CHEBI:18005"/>
        <dbReference type="ChEBI" id="CHEBI:29934"/>
        <dbReference type="EC" id="4.2.1.51"/>
    </reaction>
</comment>
<evidence type="ECO:0000256" key="5">
    <source>
        <dbReference type="ARBA" id="ARBA00004817"/>
    </source>
</evidence>
<dbReference type="InterPro" id="IPR036263">
    <property type="entry name" value="Chorismate_II_sf"/>
</dbReference>
<dbReference type="PROSITE" id="PS51168">
    <property type="entry name" value="CHORISMATE_MUT_2"/>
    <property type="match status" value="1"/>
</dbReference>
<dbReference type="PANTHER" id="PTHR21022:SF19">
    <property type="entry name" value="PREPHENATE DEHYDRATASE-RELATED"/>
    <property type="match status" value="1"/>
</dbReference>
<feature type="site" description="Essential for prephenate dehydratase activity" evidence="19">
    <location>
        <position position="282"/>
    </location>
</feature>
<dbReference type="GO" id="GO:0004106">
    <property type="term" value="F:chorismate mutase activity"/>
    <property type="evidence" value="ECO:0007669"/>
    <property type="project" value="UniProtKB-EC"/>
</dbReference>
<dbReference type="GO" id="GO:0005737">
    <property type="term" value="C:cytoplasm"/>
    <property type="evidence" value="ECO:0007669"/>
    <property type="project" value="UniProtKB-SubCell"/>
</dbReference>
<evidence type="ECO:0000256" key="3">
    <source>
        <dbReference type="ARBA" id="ARBA00004496"/>
    </source>
</evidence>
<gene>
    <name evidence="23" type="ORF">U473_12195</name>
</gene>
<dbReference type="Gene3D" id="3.30.70.260">
    <property type="match status" value="1"/>
</dbReference>
<dbReference type="Proteomes" id="UP000070352">
    <property type="component" value="Unassembled WGS sequence"/>
</dbReference>
<comment type="caution">
    <text evidence="23">The sequence shown here is derived from an EMBL/GenBank/DDBJ whole genome shotgun (WGS) entry which is preliminary data.</text>
</comment>
<evidence type="ECO:0000256" key="13">
    <source>
        <dbReference type="ARBA" id="ARBA00023235"/>
    </source>
</evidence>
<keyword evidence="24" id="KW-1185">Reference proteome</keyword>
<comment type="catalytic activity">
    <reaction evidence="1">
        <text>chorismate = prephenate</text>
        <dbReference type="Rhea" id="RHEA:13897"/>
        <dbReference type="ChEBI" id="CHEBI:29748"/>
        <dbReference type="ChEBI" id="CHEBI:29934"/>
        <dbReference type="EC" id="5.4.99.5"/>
    </reaction>
</comment>
<feature type="domain" description="ACT" evidence="22">
    <location>
        <begin position="301"/>
        <end position="376"/>
    </location>
</feature>
<dbReference type="InterPro" id="IPR008242">
    <property type="entry name" value="Chor_mutase/pphenate_deHydtase"/>
</dbReference>
<evidence type="ECO:0000256" key="16">
    <source>
        <dbReference type="ARBA" id="ARBA00031175"/>
    </source>
</evidence>
<evidence type="ECO:0000256" key="4">
    <source>
        <dbReference type="ARBA" id="ARBA00004741"/>
    </source>
</evidence>
<dbReference type="RefSeq" id="WP_068726736.1">
    <property type="nucleotide sequence ID" value="NZ_LSKU01000001.1"/>
</dbReference>
<dbReference type="InterPro" id="IPR002701">
    <property type="entry name" value="CM_II_prokaryot"/>
</dbReference>
<dbReference type="PROSITE" id="PS51171">
    <property type="entry name" value="PREPHENATE_DEHYDR_3"/>
    <property type="match status" value="1"/>
</dbReference>
<evidence type="ECO:0000313" key="24">
    <source>
        <dbReference type="Proteomes" id="UP000070352"/>
    </source>
</evidence>
<dbReference type="SUPFAM" id="SSF55021">
    <property type="entry name" value="ACT-like"/>
    <property type="match status" value="1"/>
</dbReference>
<evidence type="ECO:0000256" key="10">
    <source>
        <dbReference type="ARBA" id="ARBA00022605"/>
    </source>
</evidence>
<dbReference type="SUPFAM" id="SSF48600">
    <property type="entry name" value="Chorismate mutase II"/>
    <property type="match status" value="1"/>
</dbReference>
<evidence type="ECO:0000256" key="12">
    <source>
        <dbReference type="ARBA" id="ARBA00023222"/>
    </source>
</evidence>
<evidence type="ECO:0000256" key="9">
    <source>
        <dbReference type="ARBA" id="ARBA00022490"/>
    </source>
</evidence>
<dbReference type="Pfam" id="PF01817">
    <property type="entry name" value="CM_2"/>
    <property type="match status" value="1"/>
</dbReference>
<evidence type="ECO:0000256" key="6">
    <source>
        <dbReference type="ARBA" id="ARBA00013147"/>
    </source>
</evidence>
<evidence type="ECO:0000256" key="2">
    <source>
        <dbReference type="ARBA" id="ARBA00002364"/>
    </source>
</evidence>
<keyword evidence="9" id="KW-0963">Cytoplasm</keyword>
<evidence type="ECO:0000256" key="1">
    <source>
        <dbReference type="ARBA" id="ARBA00000824"/>
    </source>
</evidence>
<dbReference type="Pfam" id="PF01842">
    <property type="entry name" value="ACT"/>
    <property type="match status" value="1"/>
</dbReference>
<dbReference type="EMBL" id="LSKU01000001">
    <property type="protein sequence ID" value="KXG44699.1"/>
    <property type="molecule type" value="Genomic_DNA"/>
</dbReference>
<comment type="function">
    <text evidence="2">Catalyzes the Claisen rearrangement of chorismate to prephenate and the decarboxylation/dehydration of prephenate to phenylpyruvate.</text>
</comment>
<dbReference type="PROSITE" id="PS51671">
    <property type="entry name" value="ACT"/>
    <property type="match status" value="1"/>
</dbReference>
<dbReference type="STRING" id="1413211.U473_12195"/>
<feature type="domain" description="Prephenate dehydratase" evidence="21">
    <location>
        <begin position="112"/>
        <end position="289"/>
    </location>
</feature>
<feature type="domain" description="Chorismate mutase" evidence="20">
    <location>
        <begin position="1"/>
        <end position="88"/>
    </location>
</feature>
<evidence type="ECO:0000256" key="17">
    <source>
        <dbReference type="ARBA" id="ARBA00031520"/>
    </source>
</evidence>
<evidence type="ECO:0000256" key="15">
    <source>
        <dbReference type="ARBA" id="ARBA00023268"/>
    </source>
</evidence>
<keyword evidence="12" id="KW-0584">Phenylalanine biosynthesis</keyword>
<protein>
    <recommendedName>
        <fullName evidence="7">Bifunctional chorismate mutase/prephenate dehydratase</fullName>
        <ecNumber evidence="6">4.2.1.51</ecNumber>
    </recommendedName>
    <alternativeName>
        <fullName evidence="17">Chorismate mutase-prephenate dehydratase</fullName>
    </alternativeName>
    <alternativeName>
        <fullName evidence="8">Prephenate dehydratase</fullName>
    </alternativeName>
    <alternativeName>
        <fullName evidence="16">p-protein</fullName>
    </alternativeName>
</protein>
<evidence type="ECO:0000313" key="23">
    <source>
        <dbReference type="EMBL" id="KXG44699.1"/>
    </source>
</evidence>
<dbReference type="GO" id="GO:0009094">
    <property type="term" value="P:L-phenylalanine biosynthetic process"/>
    <property type="evidence" value="ECO:0007669"/>
    <property type="project" value="UniProtKB-UniPathway"/>
</dbReference>
<dbReference type="Gene3D" id="1.20.59.10">
    <property type="entry name" value="Chorismate mutase"/>
    <property type="match status" value="1"/>
</dbReference>
<dbReference type="InterPro" id="IPR036979">
    <property type="entry name" value="CM_dom_sf"/>
</dbReference>
<keyword evidence="14" id="KW-0456">Lyase</keyword>
<keyword evidence="11" id="KW-0057">Aromatic amino acid biosynthesis</keyword>
<reference evidence="23 24" key="1">
    <citation type="submission" date="2016-02" db="EMBL/GenBank/DDBJ databases">
        <title>Draft Genome for Tepidibacillus decaturensis nov. sp. Strain Z9, an Anaerobic, Moderately Thermophilic and Heterotrophic Bacterium from Deep Subsurface of the Illinois Basin, USA.</title>
        <authorList>
            <person name="Dong Y."/>
            <person name="Chang J.Y."/>
            <person name="Sanford R."/>
            <person name="Fouke B.W."/>
        </authorList>
    </citation>
    <scope>NUCLEOTIDE SEQUENCE [LARGE SCALE GENOMIC DNA]</scope>
    <source>
        <strain evidence="23 24">Z9</strain>
    </source>
</reference>
<dbReference type="PIRSF" id="PIRSF001500">
    <property type="entry name" value="Chor_mut_pdt_Ppr"/>
    <property type="match status" value="1"/>
</dbReference>